<keyword evidence="2" id="KW-1185">Reference proteome</keyword>
<gene>
    <name evidence="1" type="ORF">NLG97_g4041</name>
</gene>
<proteinExistence type="predicted"/>
<evidence type="ECO:0000313" key="1">
    <source>
        <dbReference type="EMBL" id="KAJ3494505.1"/>
    </source>
</evidence>
<dbReference type="Proteomes" id="UP001148737">
    <property type="component" value="Unassembled WGS sequence"/>
</dbReference>
<protein>
    <submittedName>
        <fullName evidence="1">Uncharacterized protein</fullName>
    </submittedName>
</protein>
<name>A0ACC1R0B3_9HYPO</name>
<sequence>MGPLQHSTMAVVRVALTLLPLLGLCTAELVTIAPNVPQDAHRCVGRCLDNSLYTDVGMALNCERNYDNRCFCPTDAPLVSKATSFLDKCASASCGAGDFKVDSPLMLSIYATYCFNAGFTQPVIAPSDAPAETTPPSSPPRSTGQPSKTSGGAPATTTEWTTVTATKTGAGAKSSQVTVHSTTTIFSGGGGGGGSGGGGSNKNLGVKIGVGAGVGIAGLAALGFGLWFCLRKRATRKRHAEAAASSRRREQEEWQAQQTQLAQTGPSPRDMKTVSPQPAYSVSTASPPPMRQELMSDGHVQYFEAPGHHSPGSLPQEVQGQPVAPYYEMPANIAR</sequence>
<evidence type="ECO:0000313" key="2">
    <source>
        <dbReference type="Proteomes" id="UP001148737"/>
    </source>
</evidence>
<accession>A0ACC1R0B3</accession>
<reference evidence="1" key="1">
    <citation type="submission" date="2022-07" db="EMBL/GenBank/DDBJ databases">
        <title>Genome Sequence of Lecanicillium saksenae.</title>
        <authorList>
            <person name="Buettner E."/>
        </authorList>
    </citation>
    <scope>NUCLEOTIDE SEQUENCE</scope>
    <source>
        <strain evidence="1">VT-O1</strain>
    </source>
</reference>
<dbReference type="EMBL" id="JANAKD010000371">
    <property type="protein sequence ID" value="KAJ3494505.1"/>
    <property type="molecule type" value="Genomic_DNA"/>
</dbReference>
<comment type="caution">
    <text evidence="1">The sequence shown here is derived from an EMBL/GenBank/DDBJ whole genome shotgun (WGS) entry which is preliminary data.</text>
</comment>
<organism evidence="1 2">
    <name type="scientific">Lecanicillium saksenae</name>
    <dbReference type="NCBI Taxonomy" id="468837"/>
    <lineage>
        <taxon>Eukaryota</taxon>
        <taxon>Fungi</taxon>
        <taxon>Dikarya</taxon>
        <taxon>Ascomycota</taxon>
        <taxon>Pezizomycotina</taxon>
        <taxon>Sordariomycetes</taxon>
        <taxon>Hypocreomycetidae</taxon>
        <taxon>Hypocreales</taxon>
        <taxon>Cordycipitaceae</taxon>
        <taxon>Lecanicillium</taxon>
    </lineage>
</organism>